<keyword evidence="7 8" id="KW-0472">Membrane</keyword>
<dbReference type="AlphaFoldDB" id="A0A537J222"/>
<keyword evidence="8 9" id="KW-0961">Cell wall biogenesis/degradation</keyword>
<dbReference type="PANTHER" id="PTHR47019">
    <property type="entry name" value="LIPID II FLIPPASE MURJ"/>
    <property type="match status" value="1"/>
</dbReference>
<dbReference type="NCBIfam" id="TIGR01695">
    <property type="entry name" value="murJ_mviN"/>
    <property type="match status" value="1"/>
</dbReference>
<dbReference type="UniPathway" id="UPA00219"/>
<feature type="transmembrane region" description="Helical" evidence="8">
    <location>
        <begin position="251"/>
        <end position="271"/>
    </location>
</feature>
<feature type="transmembrane region" description="Helical" evidence="8">
    <location>
        <begin position="334"/>
        <end position="354"/>
    </location>
</feature>
<feature type="transmembrane region" description="Helical" evidence="8">
    <location>
        <begin position="139"/>
        <end position="165"/>
    </location>
</feature>
<feature type="transmembrane region" description="Helical" evidence="8">
    <location>
        <begin position="407"/>
        <end position="427"/>
    </location>
</feature>
<keyword evidence="5 8" id="KW-0573">Peptidoglycan synthesis</keyword>
<reference evidence="10 11" key="1">
    <citation type="journal article" date="2019" name="Nat. Microbiol.">
        <title>Mediterranean grassland soil C-N compound turnover is dependent on rainfall and depth, and is mediated by genomically divergent microorganisms.</title>
        <authorList>
            <person name="Diamond S."/>
            <person name="Andeer P.F."/>
            <person name="Li Z."/>
            <person name="Crits-Christoph A."/>
            <person name="Burstein D."/>
            <person name="Anantharaman K."/>
            <person name="Lane K.R."/>
            <person name="Thomas B.C."/>
            <person name="Pan C."/>
            <person name="Northen T.R."/>
            <person name="Banfield J.F."/>
        </authorList>
    </citation>
    <scope>NUCLEOTIDE SEQUENCE [LARGE SCALE GENOMIC DNA]</scope>
    <source>
        <strain evidence="10">NP_7</strain>
    </source>
</reference>
<keyword evidence="2 8" id="KW-1003">Cell membrane</keyword>
<dbReference type="PIRSF" id="PIRSF002869">
    <property type="entry name" value="MviN"/>
    <property type="match status" value="1"/>
</dbReference>
<feature type="transmembrane region" description="Helical" evidence="8">
    <location>
        <begin position="374"/>
        <end position="395"/>
    </location>
</feature>
<keyword evidence="8 9" id="KW-0813">Transport</keyword>
<evidence type="ECO:0000256" key="7">
    <source>
        <dbReference type="ARBA" id="ARBA00023136"/>
    </source>
</evidence>
<feature type="transmembrane region" description="Helical" evidence="8">
    <location>
        <begin position="71"/>
        <end position="92"/>
    </location>
</feature>
<proteinExistence type="inferred from homology"/>
<dbReference type="GO" id="GO:0015648">
    <property type="term" value="F:lipid-linked peptidoglycan transporter activity"/>
    <property type="evidence" value="ECO:0007669"/>
    <property type="project" value="UniProtKB-UniRule"/>
</dbReference>
<comment type="similarity">
    <text evidence="8 9">Belongs to the MurJ/MviN family.</text>
</comment>
<comment type="function">
    <text evidence="8 9">Involved in peptidoglycan biosynthesis. Transports lipid-linked peptidoglycan precursors from the inner to the outer leaflet of the cytoplasmic membrane.</text>
</comment>
<evidence type="ECO:0000256" key="5">
    <source>
        <dbReference type="ARBA" id="ARBA00022984"/>
    </source>
</evidence>
<evidence type="ECO:0000256" key="1">
    <source>
        <dbReference type="ARBA" id="ARBA00004651"/>
    </source>
</evidence>
<dbReference type="Pfam" id="PF03023">
    <property type="entry name" value="MurJ"/>
    <property type="match status" value="1"/>
</dbReference>
<keyword evidence="4 8" id="KW-0133">Cell shape</keyword>
<comment type="subcellular location">
    <subcellularLocation>
        <location evidence="1 8">Cell membrane</location>
        <topology evidence="1 8">Multi-pass membrane protein</topology>
    </subcellularLocation>
</comment>
<dbReference type="PANTHER" id="PTHR47019:SF1">
    <property type="entry name" value="LIPID II FLIPPASE MURJ"/>
    <property type="match status" value="1"/>
</dbReference>
<feature type="transmembrane region" description="Helical" evidence="8">
    <location>
        <begin position="291"/>
        <end position="314"/>
    </location>
</feature>
<accession>A0A537J222</accession>
<keyword evidence="3 8" id="KW-0812">Transmembrane</keyword>
<keyword evidence="6 8" id="KW-1133">Transmembrane helix</keyword>
<dbReference type="GO" id="GO:0034204">
    <property type="term" value="P:lipid translocation"/>
    <property type="evidence" value="ECO:0007669"/>
    <property type="project" value="TreeGrafter"/>
</dbReference>
<dbReference type="GO" id="GO:0008360">
    <property type="term" value="P:regulation of cell shape"/>
    <property type="evidence" value="ECO:0007669"/>
    <property type="project" value="UniProtKB-UniRule"/>
</dbReference>
<feature type="transmembrane region" description="Helical" evidence="8">
    <location>
        <begin position="177"/>
        <end position="196"/>
    </location>
</feature>
<dbReference type="Proteomes" id="UP000320048">
    <property type="component" value="Unassembled WGS sequence"/>
</dbReference>
<evidence type="ECO:0000256" key="2">
    <source>
        <dbReference type="ARBA" id="ARBA00022475"/>
    </source>
</evidence>
<dbReference type="PRINTS" id="PR01806">
    <property type="entry name" value="VIRFACTRMVIN"/>
</dbReference>
<feature type="transmembrane region" description="Helical" evidence="8">
    <location>
        <begin position="466"/>
        <end position="485"/>
    </location>
</feature>
<organism evidence="10 11">
    <name type="scientific">Candidatus Segetimicrobium genomatis</name>
    <dbReference type="NCBI Taxonomy" id="2569760"/>
    <lineage>
        <taxon>Bacteria</taxon>
        <taxon>Bacillati</taxon>
        <taxon>Candidatus Sysuimicrobiota</taxon>
        <taxon>Candidatus Sysuimicrobiia</taxon>
        <taxon>Candidatus Sysuimicrobiales</taxon>
        <taxon>Candidatus Segetimicrobiaceae</taxon>
        <taxon>Candidatus Segetimicrobium</taxon>
    </lineage>
</organism>
<dbReference type="HAMAP" id="MF_02078">
    <property type="entry name" value="MurJ_MviN"/>
    <property type="match status" value="1"/>
</dbReference>
<dbReference type="InterPro" id="IPR004268">
    <property type="entry name" value="MurJ"/>
</dbReference>
<evidence type="ECO:0000256" key="9">
    <source>
        <dbReference type="PIRNR" id="PIRNR002869"/>
    </source>
</evidence>
<evidence type="ECO:0000256" key="3">
    <source>
        <dbReference type="ARBA" id="ARBA00022692"/>
    </source>
</evidence>
<dbReference type="GO" id="GO:0005886">
    <property type="term" value="C:plasma membrane"/>
    <property type="evidence" value="ECO:0007669"/>
    <property type="project" value="UniProtKB-SubCell"/>
</dbReference>
<feature type="transmembrane region" description="Helical" evidence="8">
    <location>
        <begin position="43"/>
        <end position="65"/>
    </location>
</feature>
<feature type="transmembrane region" description="Helical" evidence="8">
    <location>
        <begin position="208"/>
        <end position="230"/>
    </location>
</feature>
<evidence type="ECO:0000313" key="10">
    <source>
        <dbReference type="EMBL" id="TMI77594.1"/>
    </source>
</evidence>
<sequence length="552" mass="57287">MSTGEPEPAPPHRAPAPARLARAAGVIAASTVASRGLELIRDVLIAALFGATSAKSAFVIAYAVPFFVQRLFLGGVLSIVFIPAIADVLAGGDADETRRVATSTLNMVLLIGCALAVLGILAAPLLVPVAAPGYLRTNPAVLTLAIAMTRVMFISMAFLALSGFVTGYLNAHHRFTVPALAPIVFNLVIIAGLAWLPHLAWRGEPLGIRGVAVSFLLGWAAQFAVQLPAARRAGLRWGASLDLRHPAIREMGRLAIPAMLGLAVIEINANVNRFFASFLPPQPAVDYVAVLDYAFTINQAPVGIFAVSLATALFPTMARHAAEGTAPLRATTSLGLRGVLFTMVPVMAAMLVLSEPLVRVVFQRGAFDPRATHAVALGVVGFAVGSVPYAAYYIVTRTFYALHDTRTPVRIGLYMIALNALANALFMRYLGHVGIALSTSLVALANVGWMLGVLRRRLGGIDGMAVAATGVRTGIAGAVLALVSLGTLKAVGRVVGPAGFSGAAIPLAAALAAGAAAYLGVCAILGVRELALLGSLTQRGRSRPRPAGSGEM</sequence>
<comment type="caution">
    <text evidence="10">The sequence shown here is derived from an EMBL/GenBank/DDBJ whole genome shotgun (WGS) entry which is preliminary data.</text>
</comment>
<evidence type="ECO:0000256" key="4">
    <source>
        <dbReference type="ARBA" id="ARBA00022960"/>
    </source>
</evidence>
<comment type="pathway">
    <text evidence="8">Cell wall biogenesis; peptidoglycan biosynthesis.</text>
</comment>
<evidence type="ECO:0000256" key="8">
    <source>
        <dbReference type="HAMAP-Rule" id="MF_02078"/>
    </source>
</evidence>
<dbReference type="EMBL" id="VBAO01000447">
    <property type="protein sequence ID" value="TMI77594.1"/>
    <property type="molecule type" value="Genomic_DNA"/>
</dbReference>
<dbReference type="GO" id="GO:0009252">
    <property type="term" value="P:peptidoglycan biosynthetic process"/>
    <property type="evidence" value="ECO:0007669"/>
    <property type="project" value="UniProtKB-UniRule"/>
</dbReference>
<feature type="transmembrane region" description="Helical" evidence="8">
    <location>
        <begin position="104"/>
        <end position="127"/>
    </location>
</feature>
<gene>
    <name evidence="8 10" type="primary">murJ</name>
    <name evidence="10" type="ORF">E6H04_13900</name>
</gene>
<dbReference type="InterPro" id="IPR051050">
    <property type="entry name" value="Lipid_II_flippase_MurJ/MviN"/>
</dbReference>
<dbReference type="GO" id="GO:0071555">
    <property type="term" value="P:cell wall organization"/>
    <property type="evidence" value="ECO:0007669"/>
    <property type="project" value="UniProtKB-UniRule"/>
</dbReference>
<feature type="transmembrane region" description="Helical" evidence="8">
    <location>
        <begin position="433"/>
        <end position="454"/>
    </location>
</feature>
<feature type="transmembrane region" description="Helical" evidence="8">
    <location>
        <begin position="505"/>
        <end position="527"/>
    </location>
</feature>
<evidence type="ECO:0000313" key="11">
    <source>
        <dbReference type="Proteomes" id="UP000320048"/>
    </source>
</evidence>
<name>A0A537J222_9BACT</name>
<protein>
    <recommendedName>
        <fullName evidence="8">Probable lipid II flippase MurJ</fullName>
    </recommendedName>
</protein>
<dbReference type="CDD" id="cd13123">
    <property type="entry name" value="MATE_MurJ_like"/>
    <property type="match status" value="1"/>
</dbReference>
<evidence type="ECO:0000256" key="6">
    <source>
        <dbReference type="ARBA" id="ARBA00022989"/>
    </source>
</evidence>